<dbReference type="eggNOG" id="KOG4197">
    <property type="taxonomic scope" value="Eukaryota"/>
</dbReference>
<dbReference type="Gramene" id="EFJ24052">
    <property type="protein sequence ID" value="EFJ24052"/>
    <property type="gene ID" value="SELMODRAFT_102226"/>
</dbReference>
<dbReference type="Pfam" id="PF01535">
    <property type="entry name" value="PPR"/>
    <property type="match status" value="4"/>
</dbReference>
<dbReference type="AlphaFoldDB" id="D8RUL1"/>
<evidence type="ECO:0008006" key="5">
    <source>
        <dbReference type="Google" id="ProtNLM"/>
    </source>
</evidence>
<dbReference type="KEGG" id="smo:SELMODRAFT_102226"/>
<accession>D8RUL1</accession>
<evidence type="ECO:0000313" key="3">
    <source>
        <dbReference type="EMBL" id="EFJ24052.1"/>
    </source>
</evidence>
<dbReference type="PANTHER" id="PTHR47926">
    <property type="entry name" value="PENTATRICOPEPTIDE REPEAT-CONTAINING PROTEIN"/>
    <property type="match status" value="1"/>
</dbReference>
<dbReference type="InterPro" id="IPR046960">
    <property type="entry name" value="PPR_At4g14850-like_plant"/>
</dbReference>
<keyword evidence="4" id="KW-1185">Reference proteome</keyword>
<evidence type="ECO:0000256" key="2">
    <source>
        <dbReference type="PROSITE-ProRule" id="PRU00708"/>
    </source>
</evidence>
<feature type="repeat" description="PPR" evidence="2">
    <location>
        <begin position="177"/>
        <end position="211"/>
    </location>
</feature>
<dbReference type="Pfam" id="PF13041">
    <property type="entry name" value="PPR_2"/>
    <property type="match status" value="1"/>
</dbReference>
<dbReference type="PROSITE" id="PS51375">
    <property type="entry name" value="PPR"/>
    <property type="match status" value="4"/>
</dbReference>
<keyword evidence="1" id="KW-0677">Repeat</keyword>
<dbReference type="NCBIfam" id="TIGR00756">
    <property type="entry name" value="PPR"/>
    <property type="match status" value="3"/>
</dbReference>
<dbReference type="InterPro" id="IPR011990">
    <property type="entry name" value="TPR-like_helical_dom_sf"/>
</dbReference>
<dbReference type="GO" id="GO:0003723">
    <property type="term" value="F:RNA binding"/>
    <property type="evidence" value="ECO:0007669"/>
    <property type="project" value="InterPro"/>
</dbReference>
<dbReference type="Proteomes" id="UP000001514">
    <property type="component" value="Unassembled WGS sequence"/>
</dbReference>
<dbReference type="Gene3D" id="1.25.40.10">
    <property type="entry name" value="Tetratricopeptide repeat domain"/>
    <property type="match status" value="4"/>
</dbReference>
<feature type="repeat" description="PPR" evidence="2">
    <location>
        <begin position="318"/>
        <end position="352"/>
    </location>
</feature>
<dbReference type="HOGENOM" id="CLU_669765_0_0_1"/>
<dbReference type="InterPro" id="IPR002885">
    <property type="entry name" value="PPR_rpt"/>
</dbReference>
<dbReference type="GO" id="GO:0009451">
    <property type="term" value="P:RNA modification"/>
    <property type="evidence" value="ECO:0007669"/>
    <property type="project" value="InterPro"/>
</dbReference>
<proteinExistence type="predicted"/>
<evidence type="ECO:0000256" key="1">
    <source>
        <dbReference type="ARBA" id="ARBA00022737"/>
    </source>
</evidence>
<sequence>MVFSPSSKDHGDQEHHDNAKALERLAGLVARFDSRGHKSSGCYADFIRWCGDTGAVMDGKFVHGHLASSHRKNEKFLLNLLVEMYGKWRDTLQARAVFDAIKRKNVFSWNTMLQVYVQNDRPRDAIELFRAMDLEGVSSGFGSDPFLATGLVNLYGKSGLVDEAVAALDRMRRGDRDVIAWTTAIAALARNREFPAAIHLFREMALEGARANNLTLLAALDACAGQRDPRSGAVIHAAAVELGFQSNAIVGTSIAHMYAKCGDLDRASAAFAGIAVKDSVAWNTIIAAHVENRRPREALDLFESMLEKHSSSFSSTPTVASFTAIISGYARQGDAEEALALFRRMQHEGIVPNHVTFVVVLFVCSHRGLIEEGWRQYGSMATDYGITPTKEHWDCVLDLFALLKNRGGKDP</sequence>
<protein>
    <recommendedName>
        <fullName evidence="5">Pentacotripeptide-repeat region of PRORP domain-containing protein</fullName>
    </recommendedName>
</protein>
<organism evidence="4">
    <name type="scientific">Selaginella moellendorffii</name>
    <name type="common">Spikemoss</name>
    <dbReference type="NCBI Taxonomy" id="88036"/>
    <lineage>
        <taxon>Eukaryota</taxon>
        <taxon>Viridiplantae</taxon>
        <taxon>Streptophyta</taxon>
        <taxon>Embryophyta</taxon>
        <taxon>Tracheophyta</taxon>
        <taxon>Lycopodiopsida</taxon>
        <taxon>Selaginellales</taxon>
        <taxon>Selaginellaceae</taxon>
        <taxon>Selaginella</taxon>
    </lineage>
</organism>
<feature type="repeat" description="PPR" evidence="2">
    <location>
        <begin position="105"/>
        <end position="139"/>
    </location>
</feature>
<dbReference type="STRING" id="88036.D8RUL1"/>
<dbReference type="InParanoid" id="D8RUL1"/>
<name>D8RUL1_SELML</name>
<evidence type="ECO:0000313" key="4">
    <source>
        <dbReference type="Proteomes" id="UP000001514"/>
    </source>
</evidence>
<dbReference type="PANTHER" id="PTHR47926:SF533">
    <property type="entry name" value="DYW DOMAIN-CONTAINING PROTEIN"/>
    <property type="match status" value="1"/>
</dbReference>
<gene>
    <name evidence="3" type="ORF">SELMODRAFT_102226</name>
</gene>
<dbReference type="SUPFAM" id="SSF48452">
    <property type="entry name" value="TPR-like"/>
    <property type="match status" value="1"/>
</dbReference>
<reference evidence="3 4" key="1">
    <citation type="journal article" date="2011" name="Science">
        <title>The Selaginella genome identifies genetic changes associated with the evolution of vascular plants.</title>
        <authorList>
            <person name="Banks J.A."/>
            <person name="Nishiyama T."/>
            <person name="Hasebe M."/>
            <person name="Bowman J.L."/>
            <person name="Gribskov M."/>
            <person name="dePamphilis C."/>
            <person name="Albert V.A."/>
            <person name="Aono N."/>
            <person name="Aoyama T."/>
            <person name="Ambrose B.A."/>
            <person name="Ashton N.W."/>
            <person name="Axtell M.J."/>
            <person name="Barker E."/>
            <person name="Barker M.S."/>
            <person name="Bennetzen J.L."/>
            <person name="Bonawitz N.D."/>
            <person name="Chapple C."/>
            <person name="Cheng C."/>
            <person name="Correa L.G."/>
            <person name="Dacre M."/>
            <person name="DeBarry J."/>
            <person name="Dreyer I."/>
            <person name="Elias M."/>
            <person name="Engstrom E.M."/>
            <person name="Estelle M."/>
            <person name="Feng L."/>
            <person name="Finet C."/>
            <person name="Floyd S.K."/>
            <person name="Frommer W.B."/>
            <person name="Fujita T."/>
            <person name="Gramzow L."/>
            <person name="Gutensohn M."/>
            <person name="Harholt J."/>
            <person name="Hattori M."/>
            <person name="Heyl A."/>
            <person name="Hirai T."/>
            <person name="Hiwatashi Y."/>
            <person name="Ishikawa M."/>
            <person name="Iwata M."/>
            <person name="Karol K.G."/>
            <person name="Koehler B."/>
            <person name="Kolukisaoglu U."/>
            <person name="Kubo M."/>
            <person name="Kurata T."/>
            <person name="Lalonde S."/>
            <person name="Li K."/>
            <person name="Li Y."/>
            <person name="Litt A."/>
            <person name="Lyons E."/>
            <person name="Manning G."/>
            <person name="Maruyama T."/>
            <person name="Michael T.P."/>
            <person name="Mikami K."/>
            <person name="Miyazaki S."/>
            <person name="Morinaga S."/>
            <person name="Murata T."/>
            <person name="Mueller-Roeber B."/>
            <person name="Nelson D.R."/>
            <person name="Obara M."/>
            <person name="Oguri Y."/>
            <person name="Olmstead R.G."/>
            <person name="Onodera N."/>
            <person name="Petersen B.L."/>
            <person name="Pils B."/>
            <person name="Prigge M."/>
            <person name="Rensing S.A."/>
            <person name="Riano-Pachon D.M."/>
            <person name="Roberts A.W."/>
            <person name="Sato Y."/>
            <person name="Scheller H.V."/>
            <person name="Schulz B."/>
            <person name="Schulz C."/>
            <person name="Shakirov E.V."/>
            <person name="Shibagaki N."/>
            <person name="Shinohara N."/>
            <person name="Shippen D.E."/>
            <person name="Soerensen I."/>
            <person name="Sotooka R."/>
            <person name="Sugimoto N."/>
            <person name="Sugita M."/>
            <person name="Sumikawa N."/>
            <person name="Tanurdzic M."/>
            <person name="Theissen G."/>
            <person name="Ulvskov P."/>
            <person name="Wakazuki S."/>
            <person name="Weng J.K."/>
            <person name="Willats W.W."/>
            <person name="Wipf D."/>
            <person name="Wolf P.G."/>
            <person name="Yang L."/>
            <person name="Zimmer A.D."/>
            <person name="Zhu Q."/>
            <person name="Mitros T."/>
            <person name="Hellsten U."/>
            <person name="Loque D."/>
            <person name="Otillar R."/>
            <person name="Salamov A."/>
            <person name="Schmutz J."/>
            <person name="Shapiro H."/>
            <person name="Lindquist E."/>
            <person name="Lucas S."/>
            <person name="Rokhsar D."/>
            <person name="Grigoriev I.V."/>
        </authorList>
    </citation>
    <scope>NUCLEOTIDE SEQUENCE [LARGE SCALE GENOMIC DNA]</scope>
</reference>
<dbReference type="EMBL" id="GL377590">
    <property type="protein sequence ID" value="EFJ24052.1"/>
    <property type="molecule type" value="Genomic_DNA"/>
</dbReference>
<feature type="repeat" description="PPR" evidence="2">
    <location>
        <begin position="278"/>
        <end position="312"/>
    </location>
</feature>